<dbReference type="EMBL" id="UZAN01064833">
    <property type="protein sequence ID" value="VDP93827.1"/>
    <property type="molecule type" value="Genomic_DNA"/>
</dbReference>
<gene>
    <name evidence="2" type="ORF">ECPE_LOCUS16555</name>
</gene>
<reference evidence="2 3" key="2">
    <citation type="submission" date="2018-11" db="EMBL/GenBank/DDBJ databases">
        <authorList>
            <consortium name="Pathogen Informatics"/>
        </authorList>
    </citation>
    <scope>NUCLEOTIDE SEQUENCE [LARGE SCALE GENOMIC DNA]</scope>
    <source>
        <strain evidence="2 3">Egypt</strain>
    </source>
</reference>
<protein>
    <submittedName>
        <fullName evidence="4">C2H2-type domain-containing protein</fullName>
    </submittedName>
</protein>
<dbReference type="OrthoDB" id="6270588at2759"/>
<feature type="compositionally biased region" description="Polar residues" evidence="1">
    <location>
        <begin position="65"/>
        <end position="74"/>
    </location>
</feature>
<feature type="compositionally biased region" description="Polar residues" evidence="1">
    <location>
        <begin position="13"/>
        <end position="45"/>
    </location>
</feature>
<evidence type="ECO:0000313" key="3">
    <source>
        <dbReference type="Proteomes" id="UP000272942"/>
    </source>
</evidence>
<evidence type="ECO:0000256" key="1">
    <source>
        <dbReference type="SAM" id="MobiDB-lite"/>
    </source>
</evidence>
<accession>A0A183BBH0</accession>
<feature type="region of interest" description="Disordered" evidence="1">
    <location>
        <begin position="1"/>
        <end position="89"/>
    </location>
</feature>
<name>A0A183BBH0_9TREM</name>
<organism evidence="4">
    <name type="scientific">Echinostoma caproni</name>
    <dbReference type="NCBI Taxonomy" id="27848"/>
    <lineage>
        <taxon>Eukaryota</taxon>
        <taxon>Metazoa</taxon>
        <taxon>Spiralia</taxon>
        <taxon>Lophotrochozoa</taxon>
        <taxon>Platyhelminthes</taxon>
        <taxon>Trematoda</taxon>
        <taxon>Digenea</taxon>
        <taxon>Plagiorchiida</taxon>
        <taxon>Echinostomata</taxon>
        <taxon>Echinostomatoidea</taxon>
        <taxon>Echinostomatidae</taxon>
        <taxon>Echinostoma</taxon>
    </lineage>
</organism>
<reference evidence="4" key="1">
    <citation type="submission" date="2016-06" db="UniProtKB">
        <authorList>
            <consortium name="WormBaseParasite"/>
        </authorList>
    </citation>
    <scope>IDENTIFICATION</scope>
</reference>
<evidence type="ECO:0000313" key="4">
    <source>
        <dbReference type="WBParaSite" id="ECPE_0001659801-mRNA-1"/>
    </source>
</evidence>
<sequence length="166" mass="17811">MSGSVCSPADSVDSPQRSQGERTSTCNNRLWHSSELRSSSGTTAPGRTAPMTPHIVWPPDGNVNVAPSETSNHLSESDVPDSVGSSTTEVTCPSCGFDLDESDSKRREWMSGIRALTYSKTDSIACPMDGCAHMCSGRADLSAHLTTNHFPEGKPLFVVFSKLPHR</sequence>
<dbReference type="Proteomes" id="UP000272942">
    <property type="component" value="Unassembled WGS sequence"/>
</dbReference>
<proteinExistence type="predicted"/>
<dbReference type="WBParaSite" id="ECPE_0001659801-mRNA-1">
    <property type="protein sequence ID" value="ECPE_0001659801-mRNA-1"/>
    <property type="gene ID" value="ECPE_0001659801"/>
</dbReference>
<dbReference type="AlphaFoldDB" id="A0A183BBH0"/>
<keyword evidence="3" id="KW-1185">Reference proteome</keyword>
<evidence type="ECO:0000313" key="2">
    <source>
        <dbReference type="EMBL" id="VDP93827.1"/>
    </source>
</evidence>